<evidence type="ECO:0000313" key="3">
    <source>
        <dbReference type="Proteomes" id="UP001189429"/>
    </source>
</evidence>
<reference evidence="2" key="1">
    <citation type="submission" date="2023-10" db="EMBL/GenBank/DDBJ databases">
        <authorList>
            <person name="Chen Y."/>
            <person name="Shah S."/>
            <person name="Dougan E. K."/>
            <person name="Thang M."/>
            <person name="Chan C."/>
        </authorList>
    </citation>
    <scope>NUCLEOTIDE SEQUENCE [LARGE SCALE GENOMIC DNA]</scope>
</reference>
<organism evidence="2 3">
    <name type="scientific">Prorocentrum cordatum</name>
    <dbReference type="NCBI Taxonomy" id="2364126"/>
    <lineage>
        <taxon>Eukaryota</taxon>
        <taxon>Sar</taxon>
        <taxon>Alveolata</taxon>
        <taxon>Dinophyceae</taxon>
        <taxon>Prorocentrales</taxon>
        <taxon>Prorocentraceae</taxon>
        <taxon>Prorocentrum</taxon>
    </lineage>
</organism>
<dbReference type="Proteomes" id="UP001189429">
    <property type="component" value="Unassembled WGS sequence"/>
</dbReference>
<dbReference type="EMBL" id="CAUYUJ010020726">
    <property type="protein sequence ID" value="CAK0900093.1"/>
    <property type="molecule type" value="Genomic_DNA"/>
</dbReference>
<evidence type="ECO:0000313" key="2">
    <source>
        <dbReference type="EMBL" id="CAK0900093.1"/>
    </source>
</evidence>
<accession>A0ABN9XK83</accession>
<keyword evidence="3" id="KW-1185">Reference proteome</keyword>
<name>A0ABN9XK83_9DINO</name>
<protein>
    <submittedName>
        <fullName evidence="2">Uncharacterized protein</fullName>
    </submittedName>
</protein>
<feature type="region of interest" description="Disordered" evidence="1">
    <location>
        <begin position="160"/>
        <end position="245"/>
    </location>
</feature>
<sequence>MSPKHDQLRFYLNLVWPPKQTLDVIRRLFQAVRGLDAKRQMLVLRFVIPSLFDFVEWNMGHDRLLKYSRDGCADAFELVLELTRPYLPGGHKSRLTSTLPHLEQLRYTSTCAQCGRGWREGRPGDPNSIWAHKFYPRLPGDAAAGQVRRVRAGAGSVARWATRARPTPSCGTARTVGAAGKTRPEEAAPARATGAPARAPRRAGGPPPRRRGRRRAPGRASAPAGRRRRARRPPSSLGRSWTDAA</sequence>
<gene>
    <name evidence="2" type="ORF">PCOR1329_LOCUS77483</name>
</gene>
<feature type="compositionally biased region" description="Basic residues" evidence="1">
    <location>
        <begin position="208"/>
        <end position="217"/>
    </location>
</feature>
<evidence type="ECO:0000256" key="1">
    <source>
        <dbReference type="SAM" id="MobiDB-lite"/>
    </source>
</evidence>
<comment type="caution">
    <text evidence="2">The sequence shown here is derived from an EMBL/GenBank/DDBJ whole genome shotgun (WGS) entry which is preliminary data.</text>
</comment>
<proteinExistence type="predicted"/>
<feature type="compositionally biased region" description="Low complexity" evidence="1">
    <location>
        <begin position="189"/>
        <end position="204"/>
    </location>
</feature>